<proteinExistence type="predicted"/>
<feature type="transmembrane region" description="Helical" evidence="2">
    <location>
        <begin position="174"/>
        <end position="199"/>
    </location>
</feature>
<dbReference type="OrthoDB" id="2603at2759"/>
<accession>A0A0D2IB88</accession>
<keyword evidence="4" id="KW-1185">Reference proteome</keyword>
<keyword evidence="2" id="KW-0812">Transmembrane</keyword>
<feature type="transmembrane region" description="Helical" evidence="2">
    <location>
        <begin position="395"/>
        <end position="414"/>
    </location>
</feature>
<dbReference type="AlphaFoldDB" id="A0A0D2IB88"/>
<organism evidence="3 4">
    <name type="scientific">Rhinocladiella mackenziei CBS 650.93</name>
    <dbReference type="NCBI Taxonomy" id="1442369"/>
    <lineage>
        <taxon>Eukaryota</taxon>
        <taxon>Fungi</taxon>
        <taxon>Dikarya</taxon>
        <taxon>Ascomycota</taxon>
        <taxon>Pezizomycotina</taxon>
        <taxon>Eurotiomycetes</taxon>
        <taxon>Chaetothyriomycetidae</taxon>
        <taxon>Chaetothyriales</taxon>
        <taxon>Herpotrichiellaceae</taxon>
        <taxon>Rhinocladiella</taxon>
    </lineage>
</organism>
<feature type="transmembrane region" description="Helical" evidence="2">
    <location>
        <begin position="369"/>
        <end position="389"/>
    </location>
</feature>
<evidence type="ECO:0000256" key="1">
    <source>
        <dbReference type="SAM" id="MobiDB-lite"/>
    </source>
</evidence>
<sequence>MTSRNKHFRARRLFQDDALNLKLERAGGPFGFLNPTRAHFLYSVLTTSKSGVTTTHAKVEPDRDFTKHDDSDPNYPAKHVRFLWRSRDNRKGRHALLVERPAPGEDSRFLVPRLTSHPREVLRNIKKTFTYFPVWDISWLVAFIFTLGSMVWVLNGFFVWLPAVAPSTQFHNEILYGGGITAFVGAIIFFETGSILLVLEAINANNPGCFGWAVEQVLDHENGGKSKVRVTANRHHCRHHHQNRHNFVGKSSPSTVPEVQSAGPDAQNGQSWQWFPSWHDLHTHYLHELGFLAGAVQLFGATIFGISGFTALPGIIDHLNSQSALNGAYWIPQVMGGSGFIVSSILYMLETQKRWYIPAFRILGWHIGFWNLVGAVGFTLCGALGMAYGNSGAQYQAGLATFWGSWAFLIGSYLQLYESLNKYPVEEMSKKRSSKPMKGQRISNDLWGVT</sequence>
<name>A0A0D2IB88_9EURO</name>
<evidence type="ECO:0000313" key="3">
    <source>
        <dbReference type="EMBL" id="KIX03089.1"/>
    </source>
</evidence>
<feature type="region of interest" description="Disordered" evidence="1">
    <location>
        <begin position="242"/>
        <end position="268"/>
    </location>
</feature>
<dbReference type="RefSeq" id="XP_013270225.1">
    <property type="nucleotide sequence ID" value="XM_013414771.1"/>
</dbReference>
<gene>
    <name evidence="3" type="ORF">Z518_06639</name>
</gene>
<reference evidence="3 4" key="1">
    <citation type="submission" date="2015-01" db="EMBL/GenBank/DDBJ databases">
        <title>The Genome Sequence of Rhinocladiella mackenzie CBS 650.93.</title>
        <authorList>
            <consortium name="The Broad Institute Genomics Platform"/>
            <person name="Cuomo C."/>
            <person name="de Hoog S."/>
            <person name="Gorbushina A."/>
            <person name="Stielow B."/>
            <person name="Teixiera M."/>
            <person name="Abouelleil A."/>
            <person name="Chapman S.B."/>
            <person name="Priest M."/>
            <person name="Young S.K."/>
            <person name="Wortman J."/>
            <person name="Nusbaum C."/>
            <person name="Birren B."/>
        </authorList>
    </citation>
    <scope>NUCLEOTIDE SEQUENCE [LARGE SCALE GENOMIC DNA]</scope>
    <source>
        <strain evidence="3 4">CBS 650.93</strain>
    </source>
</reference>
<keyword evidence="2" id="KW-0472">Membrane</keyword>
<feature type="transmembrane region" description="Helical" evidence="2">
    <location>
        <begin position="129"/>
        <end position="154"/>
    </location>
</feature>
<evidence type="ECO:0000256" key="2">
    <source>
        <dbReference type="SAM" id="Phobius"/>
    </source>
</evidence>
<feature type="compositionally biased region" description="Polar residues" evidence="1">
    <location>
        <begin position="249"/>
        <end position="258"/>
    </location>
</feature>
<dbReference type="STRING" id="1442369.A0A0D2IB88"/>
<dbReference type="EMBL" id="KN847479">
    <property type="protein sequence ID" value="KIX03089.1"/>
    <property type="molecule type" value="Genomic_DNA"/>
</dbReference>
<dbReference type="VEuPathDB" id="FungiDB:Z518_06639"/>
<feature type="transmembrane region" description="Helical" evidence="2">
    <location>
        <begin position="328"/>
        <end position="349"/>
    </location>
</feature>
<dbReference type="Proteomes" id="UP000053617">
    <property type="component" value="Unassembled WGS sequence"/>
</dbReference>
<protein>
    <recommendedName>
        <fullName evidence="5">Integral membrane protein</fullName>
    </recommendedName>
</protein>
<keyword evidence="2" id="KW-1133">Transmembrane helix</keyword>
<feature type="region of interest" description="Disordered" evidence="1">
    <location>
        <begin position="431"/>
        <end position="450"/>
    </location>
</feature>
<evidence type="ECO:0000313" key="4">
    <source>
        <dbReference type="Proteomes" id="UP000053617"/>
    </source>
</evidence>
<dbReference type="GeneID" id="25294710"/>
<evidence type="ECO:0008006" key="5">
    <source>
        <dbReference type="Google" id="ProtNLM"/>
    </source>
</evidence>
<feature type="transmembrane region" description="Helical" evidence="2">
    <location>
        <begin position="289"/>
        <end position="316"/>
    </location>
</feature>
<dbReference type="HOGENOM" id="CLU_027441_0_0_1"/>